<proteinExistence type="predicted"/>
<dbReference type="PANTHER" id="PTHR38451">
    <property type="entry name" value="TRNA (ADENINE(22)-N(1))-METHYLTRANSFERASE"/>
    <property type="match status" value="1"/>
</dbReference>
<protein>
    <submittedName>
        <fullName evidence="1">tRNA (Adenine(22)-N(1))-methyltransferase</fullName>
        <ecNumber evidence="1">2.1.1.217</ecNumber>
    </submittedName>
</protein>
<reference evidence="1" key="1">
    <citation type="submission" date="2019-11" db="EMBL/GenBank/DDBJ databases">
        <authorList>
            <person name="Feng L."/>
        </authorList>
    </citation>
    <scope>NUCLEOTIDE SEQUENCE</scope>
    <source>
        <strain evidence="1">AundefinedLFYP135</strain>
    </source>
</reference>
<dbReference type="Gene3D" id="3.40.50.150">
    <property type="entry name" value="Vaccinia Virus protein VP39"/>
    <property type="match status" value="1"/>
</dbReference>
<accession>A0A6N2VAR2</accession>
<dbReference type="EMBL" id="CACRSL010000005">
    <property type="protein sequence ID" value="VYT27494.1"/>
    <property type="molecule type" value="Genomic_DNA"/>
</dbReference>
<dbReference type="InterPro" id="IPR029063">
    <property type="entry name" value="SAM-dependent_MTases_sf"/>
</dbReference>
<dbReference type="GO" id="GO:0160105">
    <property type="term" value="F:tRNA (adenine(22)-N1)-methyltransferase activity"/>
    <property type="evidence" value="ECO:0007669"/>
    <property type="project" value="UniProtKB-EC"/>
</dbReference>
<organism evidence="1">
    <name type="scientific">uncultured Anaerotruncus sp</name>
    <dbReference type="NCBI Taxonomy" id="905011"/>
    <lineage>
        <taxon>Bacteria</taxon>
        <taxon>Bacillati</taxon>
        <taxon>Bacillota</taxon>
        <taxon>Clostridia</taxon>
        <taxon>Eubacteriales</taxon>
        <taxon>Oscillospiraceae</taxon>
        <taxon>Anaerotruncus</taxon>
        <taxon>environmental samples</taxon>
    </lineage>
</organism>
<dbReference type="EC" id="2.1.1.217" evidence="1"/>
<dbReference type="PIRSF" id="PIRSF018637">
    <property type="entry name" value="TrmK"/>
    <property type="match status" value="1"/>
</dbReference>
<dbReference type="Pfam" id="PF12847">
    <property type="entry name" value="Methyltransf_18"/>
    <property type="match status" value="1"/>
</dbReference>
<dbReference type="SUPFAM" id="SSF53335">
    <property type="entry name" value="S-adenosyl-L-methionine-dependent methyltransferases"/>
    <property type="match status" value="1"/>
</dbReference>
<keyword evidence="1" id="KW-0489">Methyltransferase</keyword>
<gene>
    <name evidence="1" type="primary">trmK</name>
    <name evidence="1" type="ORF">AULFYP135_02413</name>
</gene>
<sequence length="232" mass="25605">MEYPVLDSRLSAIAALVRPGRPAVDVGADHGYLISYLAAKGIVPRGIACDINPQPLEKSRETVRRCGLEGKVRCVLTDGLSGIGPQDAQEVIIAGMGGDLIADIIRRADWLKSPQFHLVLQPMTKPEHLRRFLAREGYAILLEQAVRSGRFVYTVFSVEYTGEQRELSPLESFVGGVRKGDSPDTSAYLERVAANLTERAEGLEKSSGREAEAAEYRQVIRRLEQWIEEGKA</sequence>
<name>A0A6N2VAR2_9FIRM</name>
<dbReference type="InterPro" id="IPR006901">
    <property type="entry name" value="TrmK"/>
</dbReference>
<evidence type="ECO:0000313" key="1">
    <source>
        <dbReference type="EMBL" id="VYT27494.1"/>
    </source>
</evidence>
<keyword evidence="1" id="KW-0808">Transferase</keyword>
<dbReference type="PANTHER" id="PTHR38451:SF1">
    <property type="entry name" value="TRNA (ADENINE(22)-N(1))-METHYLTRANSFERASE"/>
    <property type="match status" value="1"/>
</dbReference>
<dbReference type="GO" id="GO:0032259">
    <property type="term" value="P:methylation"/>
    <property type="evidence" value="ECO:0007669"/>
    <property type="project" value="UniProtKB-KW"/>
</dbReference>
<dbReference type="AlphaFoldDB" id="A0A6N2VAR2"/>